<dbReference type="RefSeq" id="WP_149080842.1">
    <property type="nucleotide sequence ID" value="NZ_VTAW01000007.1"/>
</dbReference>
<organism evidence="2 3">
    <name type="scientific">Natrialba swarupiae</name>
    <dbReference type="NCBI Taxonomy" id="2448032"/>
    <lineage>
        <taxon>Archaea</taxon>
        <taxon>Methanobacteriati</taxon>
        <taxon>Methanobacteriota</taxon>
        <taxon>Stenosarchaea group</taxon>
        <taxon>Halobacteria</taxon>
        <taxon>Halobacteriales</taxon>
        <taxon>Natrialbaceae</taxon>
        <taxon>Natrialba</taxon>
    </lineage>
</organism>
<dbReference type="InterPro" id="IPR044855">
    <property type="entry name" value="CoA-Trfase_III_dom3_sf"/>
</dbReference>
<evidence type="ECO:0000313" key="3">
    <source>
        <dbReference type="Proteomes" id="UP000324104"/>
    </source>
</evidence>
<evidence type="ECO:0000256" key="1">
    <source>
        <dbReference type="ARBA" id="ARBA00022679"/>
    </source>
</evidence>
<accession>A0A5D5ANT6</accession>
<sequence>MIRKPLDDVTVIDVSSYVSASFGTMILANLGAEVIKVERPEAGDPARSAGPPFIDGESPYFMSVNYGKRSIELDLKSDEGLSILRELVADADAFVENFRPGTAERLGIDYESLAEVNESLLYCSVSAFGEDGPWTDRPGYDLLIQGMSGLMSVTGEPDRPPVKAGVPVSDLVTGSWVAQGVLAGLYERERSGEGDRIELAMYDAILPYLTKHAGAVFAGESPERMGSRDPVIAPYQVFEAADGYLAVGIGSQKLWTEFCAAIDRADLATDDRFETNPDRVDHMDELEAELEATFRERPVEEWVSLLSDEHGLPVGPINDVADALENEHVEARGLLTEVDHPTAGDVPVVEHPLRFDRLESGFDDHAPVLGEDTRELLAERGYDDEEIESLAADRVIGSVDRSADRNSGEES</sequence>
<dbReference type="Pfam" id="PF02515">
    <property type="entry name" value="CoA_transf_3"/>
    <property type="match status" value="1"/>
</dbReference>
<dbReference type="InterPro" id="IPR003673">
    <property type="entry name" value="CoA-Trfase_fam_III"/>
</dbReference>
<dbReference type="PANTHER" id="PTHR48207">
    <property type="entry name" value="SUCCINATE--HYDROXYMETHYLGLUTARATE COA-TRANSFERASE"/>
    <property type="match status" value="1"/>
</dbReference>
<gene>
    <name evidence="2" type="ORF">FYC77_07250</name>
</gene>
<keyword evidence="1 2" id="KW-0808">Transferase</keyword>
<dbReference type="Proteomes" id="UP000324104">
    <property type="component" value="Unassembled WGS sequence"/>
</dbReference>
<reference evidence="2 3" key="1">
    <citation type="submission" date="2019-08" db="EMBL/GenBank/DDBJ databases">
        <title>Archaea genome.</title>
        <authorList>
            <person name="Kajale S."/>
            <person name="Shouche Y."/>
            <person name="Deshpande N."/>
            <person name="Sharma A."/>
        </authorList>
    </citation>
    <scope>NUCLEOTIDE SEQUENCE [LARGE SCALE GENOMIC DNA]</scope>
    <source>
        <strain evidence="2 3">ESP3B_9</strain>
    </source>
</reference>
<keyword evidence="3" id="KW-1185">Reference proteome</keyword>
<dbReference type="Gene3D" id="3.30.1540.10">
    <property type="entry name" value="formyl-coa transferase, domain 3"/>
    <property type="match status" value="1"/>
</dbReference>
<protein>
    <submittedName>
        <fullName evidence="2">CoA transferase</fullName>
    </submittedName>
</protein>
<evidence type="ECO:0000313" key="2">
    <source>
        <dbReference type="EMBL" id="TYT62555.1"/>
    </source>
</evidence>
<dbReference type="Gene3D" id="3.40.50.10540">
    <property type="entry name" value="Crotonobetainyl-coa:carnitine coa-transferase, domain 1"/>
    <property type="match status" value="1"/>
</dbReference>
<comment type="caution">
    <text evidence="2">The sequence shown here is derived from an EMBL/GenBank/DDBJ whole genome shotgun (WGS) entry which is preliminary data.</text>
</comment>
<dbReference type="InterPro" id="IPR023606">
    <property type="entry name" value="CoA-Trfase_III_dom_1_sf"/>
</dbReference>
<dbReference type="EMBL" id="VTAW01000007">
    <property type="protein sequence ID" value="TYT62555.1"/>
    <property type="molecule type" value="Genomic_DNA"/>
</dbReference>
<dbReference type="InterPro" id="IPR050483">
    <property type="entry name" value="CoA-transferase_III_domain"/>
</dbReference>
<dbReference type="PANTHER" id="PTHR48207:SF3">
    <property type="entry name" value="SUCCINATE--HYDROXYMETHYLGLUTARATE COA-TRANSFERASE"/>
    <property type="match status" value="1"/>
</dbReference>
<proteinExistence type="predicted"/>
<dbReference type="GO" id="GO:0008410">
    <property type="term" value="F:CoA-transferase activity"/>
    <property type="evidence" value="ECO:0007669"/>
    <property type="project" value="TreeGrafter"/>
</dbReference>
<name>A0A5D5ANT6_9EURY</name>
<dbReference type="AlphaFoldDB" id="A0A5D5ANT6"/>
<dbReference type="SUPFAM" id="SSF89796">
    <property type="entry name" value="CoA-transferase family III (CaiB/BaiF)"/>
    <property type="match status" value="1"/>
</dbReference>